<feature type="domain" description="Protease Do-like PDZ" evidence="5">
    <location>
        <begin position="288"/>
        <end position="365"/>
    </location>
</feature>
<evidence type="ECO:0000256" key="2">
    <source>
        <dbReference type="ARBA" id="ARBA00022801"/>
    </source>
</evidence>
<evidence type="ECO:0008006" key="8">
    <source>
        <dbReference type="Google" id="ProtNLM"/>
    </source>
</evidence>
<dbReference type="OrthoDB" id="4217619at2759"/>
<dbReference type="SUPFAM" id="SSF50156">
    <property type="entry name" value="PDZ domain-like"/>
    <property type="match status" value="1"/>
</dbReference>
<comment type="caution">
    <text evidence="6">The sequence shown here is derived from an EMBL/GenBank/DDBJ whole genome shotgun (WGS) entry which is preliminary data.</text>
</comment>
<sequence length="439" mass="47939">MIGRMRVDSCVKLKRRGDDTKFVAQVLAIGHECDIALLSVEDESFWKGVEPLKFGSLPRLQVTSYTHGSSELLGVQIDAAINPGNSGGPAFNNRGECVGIAFQSLKSDDAENIGYIVPTPVIYHFLSDYERNGKYTGFPILGVQWQRLENPALRNSLGMSANMKGVMVRRIEPTSYASNIIQVNDVIMSFDGTPVANDGTVPFRTGERISFGFLVSQKFSGESAELCVLRDGKQSAVTVPLRVPTRLVPVHIAGKLPSYFIVAGLVFTPVTQPFLESEYGTEYEYETPVLAHDVNIGYEDITNTQVLKFNGEEILNLKQLAHLVDTCKAKYLQFELEHAEIVVLETKAAYAATEEILADHCIPSSSEVVGKFLKTDNAMETGESLAVAGKGGEVVWVKGYEGSEDVCAEPIMVLARGEGPRNDAVNLYMVTASPRGAKE</sequence>
<dbReference type="OMA" id="IPVIMHF"/>
<dbReference type="Gene3D" id="2.40.10.10">
    <property type="entry name" value="Trypsin-like serine proteases"/>
    <property type="match status" value="1"/>
</dbReference>
<dbReference type="GO" id="GO:0004252">
    <property type="term" value="F:serine-type endopeptidase activity"/>
    <property type="evidence" value="ECO:0007669"/>
    <property type="project" value="InterPro"/>
</dbReference>
<gene>
    <name evidence="6" type="ORF">CBR_g2905</name>
</gene>
<dbReference type="GO" id="GO:0006508">
    <property type="term" value="P:proteolysis"/>
    <property type="evidence" value="ECO:0007669"/>
    <property type="project" value="UniProtKB-KW"/>
</dbReference>
<dbReference type="Gramene" id="GBG68361">
    <property type="protein sequence ID" value="GBG68361"/>
    <property type="gene ID" value="CBR_g2905"/>
</dbReference>
<dbReference type="Pfam" id="PF00089">
    <property type="entry name" value="Trypsin"/>
    <property type="match status" value="1"/>
</dbReference>
<dbReference type="InterPro" id="IPR001254">
    <property type="entry name" value="Trypsin_dom"/>
</dbReference>
<keyword evidence="1" id="KW-0645">Protease</keyword>
<dbReference type="SUPFAM" id="SSF50494">
    <property type="entry name" value="Trypsin-like serine proteases"/>
    <property type="match status" value="1"/>
</dbReference>
<dbReference type="Gene3D" id="3.20.190.20">
    <property type="match status" value="2"/>
</dbReference>
<dbReference type="PANTHER" id="PTHR45980">
    <property type="match status" value="1"/>
</dbReference>
<dbReference type="InterPro" id="IPR036034">
    <property type="entry name" value="PDZ_sf"/>
</dbReference>
<dbReference type="STRING" id="69332.A0A388KEA1"/>
<organism evidence="6 7">
    <name type="scientific">Chara braunii</name>
    <name type="common">Braun's stonewort</name>
    <dbReference type="NCBI Taxonomy" id="69332"/>
    <lineage>
        <taxon>Eukaryota</taxon>
        <taxon>Viridiplantae</taxon>
        <taxon>Streptophyta</taxon>
        <taxon>Charophyceae</taxon>
        <taxon>Charales</taxon>
        <taxon>Characeae</taxon>
        <taxon>Chara</taxon>
    </lineage>
</organism>
<dbReference type="InterPro" id="IPR043504">
    <property type="entry name" value="Peptidase_S1_PA_chymotrypsin"/>
</dbReference>
<evidence type="ECO:0000256" key="3">
    <source>
        <dbReference type="ARBA" id="ARBA00022825"/>
    </source>
</evidence>
<name>A0A388KEA1_CHABU</name>
<protein>
    <recommendedName>
        <fullName evidence="8">PDZ domain-containing protein</fullName>
    </recommendedName>
</protein>
<proteinExistence type="predicted"/>
<dbReference type="InterPro" id="IPR046449">
    <property type="entry name" value="DEGP_PDZ_sf"/>
</dbReference>
<dbReference type="Gene3D" id="2.30.42.10">
    <property type="match status" value="1"/>
</dbReference>
<reference evidence="6 7" key="1">
    <citation type="journal article" date="2018" name="Cell">
        <title>The Chara Genome: Secondary Complexity and Implications for Plant Terrestrialization.</title>
        <authorList>
            <person name="Nishiyama T."/>
            <person name="Sakayama H."/>
            <person name="Vries J.D."/>
            <person name="Buschmann H."/>
            <person name="Saint-Marcoux D."/>
            <person name="Ullrich K.K."/>
            <person name="Haas F.B."/>
            <person name="Vanderstraeten L."/>
            <person name="Becker D."/>
            <person name="Lang D."/>
            <person name="Vosolsobe S."/>
            <person name="Rombauts S."/>
            <person name="Wilhelmsson P.K.I."/>
            <person name="Janitza P."/>
            <person name="Kern R."/>
            <person name="Heyl A."/>
            <person name="Rumpler F."/>
            <person name="Villalobos L.I.A.C."/>
            <person name="Clay J.M."/>
            <person name="Skokan R."/>
            <person name="Toyoda A."/>
            <person name="Suzuki Y."/>
            <person name="Kagoshima H."/>
            <person name="Schijlen E."/>
            <person name="Tajeshwar N."/>
            <person name="Catarino B."/>
            <person name="Hetherington A.J."/>
            <person name="Saltykova A."/>
            <person name="Bonnot C."/>
            <person name="Breuninger H."/>
            <person name="Symeonidi A."/>
            <person name="Radhakrishnan G.V."/>
            <person name="Van Nieuwerburgh F."/>
            <person name="Deforce D."/>
            <person name="Chang C."/>
            <person name="Karol K.G."/>
            <person name="Hedrich R."/>
            <person name="Ulvskov P."/>
            <person name="Glockner G."/>
            <person name="Delwiche C.F."/>
            <person name="Petrasek J."/>
            <person name="Van de Peer Y."/>
            <person name="Friml J."/>
            <person name="Beilby M."/>
            <person name="Dolan L."/>
            <person name="Kohara Y."/>
            <person name="Sugano S."/>
            <person name="Fujiyama A."/>
            <person name="Delaux P.-M."/>
            <person name="Quint M."/>
            <person name="TheiBen G."/>
            <person name="Hagemann M."/>
            <person name="Harholt J."/>
            <person name="Dunand C."/>
            <person name="Zachgo S."/>
            <person name="Langdale J."/>
            <person name="Maumus F."/>
            <person name="Straeten D.V.D."/>
            <person name="Gould S.B."/>
            <person name="Rensing S.A."/>
        </authorList>
    </citation>
    <scope>NUCLEOTIDE SEQUENCE [LARGE SCALE GENOMIC DNA]</scope>
    <source>
        <strain evidence="6 7">S276</strain>
    </source>
</reference>
<dbReference type="InterPro" id="IPR041517">
    <property type="entry name" value="DEGP_PDZ"/>
</dbReference>
<dbReference type="PANTHER" id="PTHR45980:SF18">
    <property type="entry name" value="PROTEASE DO-LIKE 9"/>
    <property type="match status" value="1"/>
</dbReference>
<accession>A0A388KEA1</accession>
<evidence type="ECO:0000313" key="7">
    <source>
        <dbReference type="Proteomes" id="UP000265515"/>
    </source>
</evidence>
<dbReference type="Proteomes" id="UP000265515">
    <property type="component" value="Unassembled WGS sequence"/>
</dbReference>
<feature type="domain" description="Peptidase S1" evidence="4">
    <location>
        <begin position="76"/>
        <end position="120"/>
    </location>
</feature>
<evidence type="ECO:0000256" key="1">
    <source>
        <dbReference type="ARBA" id="ARBA00022670"/>
    </source>
</evidence>
<keyword evidence="7" id="KW-1185">Reference proteome</keyword>
<keyword evidence="2" id="KW-0378">Hydrolase</keyword>
<dbReference type="EMBL" id="BFEA01000099">
    <property type="protein sequence ID" value="GBG68361.1"/>
    <property type="molecule type" value="Genomic_DNA"/>
</dbReference>
<evidence type="ECO:0000259" key="4">
    <source>
        <dbReference type="Pfam" id="PF00089"/>
    </source>
</evidence>
<evidence type="ECO:0000313" key="6">
    <source>
        <dbReference type="EMBL" id="GBG68361.1"/>
    </source>
</evidence>
<dbReference type="InterPro" id="IPR009003">
    <property type="entry name" value="Peptidase_S1_PA"/>
</dbReference>
<dbReference type="Pfam" id="PF17815">
    <property type="entry name" value="PDZ_3"/>
    <property type="match status" value="1"/>
</dbReference>
<evidence type="ECO:0000259" key="5">
    <source>
        <dbReference type="Pfam" id="PF17815"/>
    </source>
</evidence>
<dbReference type="AlphaFoldDB" id="A0A388KEA1"/>
<keyword evidence="3" id="KW-0720">Serine protease</keyword>